<feature type="domain" description="LysM" evidence="8">
    <location>
        <begin position="28"/>
        <end position="71"/>
    </location>
</feature>
<dbReference type="CDD" id="cd00118">
    <property type="entry name" value="LysM"/>
    <property type="match status" value="3"/>
</dbReference>
<evidence type="ECO:0000256" key="4">
    <source>
        <dbReference type="ARBA" id="ARBA00022737"/>
    </source>
</evidence>
<dbReference type="RefSeq" id="WP_027448917.1">
    <property type="nucleotide sequence ID" value="NZ_AVPF01000120.1"/>
</dbReference>
<keyword evidence="4" id="KW-0677">Repeat</keyword>
<dbReference type="AlphaFoldDB" id="A0A0A5FX53"/>
<dbReference type="Proteomes" id="UP000030403">
    <property type="component" value="Unassembled WGS sequence"/>
</dbReference>
<organism evidence="10 11">
    <name type="scientific">Pontibacillus marinus BH030004 = DSM 16465</name>
    <dbReference type="NCBI Taxonomy" id="1385511"/>
    <lineage>
        <taxon>Bacteria</taxon>
        <taxon>Bacillati</taxon>
        <taxon>Bacillota</taxon>
        <taxon>Bacilli</taxon>
        <taxon>Bacillales</taxon>
        <taxon>Bacillaceae</taxon>
        <taxon>Pontibacillus</taxon>
    </lineage>
</organism>
<comment type="caution">
    <text evidence="10">The sequence shown here is derived from an EMBL/GenBank/DDBJ whole genome shotgun (WGS) entry which is preliminary data.</text>
</comment>
<dbReference type="PANTHER" id="PTHR47053">
    <property type="entry name" value="MUREIN DD-ENDOPEPTIDASE MEPH-RELATED"/>
    <property type="match status" value="1"/>
</dbReference>
<feature type="domain" description="NlpC/P60" evidence="9">
    <location>
        <begin position="173"/>
        <end position="293"/>
    </location>
</feature>
<keyword evidence="6" id="KW-0788">Thiol protease</keyword>
<dbReference type="SUPFAM" id="SSF54001">
    <property type="entry name" value="Cysteine proteinases"/>
    <property type="match status" value="1"/>
</dbReference>
<accession>A0A0A5FX53</accession>
<evidence type="ECO:0008006" key="12">
    <source>
        <dbReference type="Google" id="ProtNLM"/>
    </source>
</evidence>
<dbReference type="PROSITE" id="PS51935">
    <property type="entry name" value="NLPC_P60"/>
    <property type="match status" value="1"/>
</dbReference>
<reference evidence="10 11" key="1">
    <citation type="submission" date="2013-08" db="EMBL/GenBank/DDBJ databases">
        <authorList>
            <person name="Huang J."/>
            <person name="Wang G."/>
        </authorList>
    </citation>
    <scope>NUCLEOTIDE SEQUENCE [LARGE SCALE GENOMIC DNA]</scope>
    <source>
        <strain evidence="10 11">BH030004</strain>
    </source>
</reference>
<dbReference type="InterPro" id="IPR018392">
    <property type="entry name" value="LysM"/>
</dbReference>
<dbReference type="GO" id="GO:0008234">
    <property type="term" value="F:cysteine-type peptidase activity"/>
    <property type="evidence" value="ECO:0007669"/>
    <property type="project" value="UniProtKB-KW"/>
</dbReference>
<feature type="domain" description="LysM" evidence="8">
    <location>
        <begin position="74"/>
        <end position="117"/>
    </location>
</feature>
<protein>
    <recommendedName>
        <fullName evidence="12">Peptidoglycan hydrolase</fullName>
    </recommendedName>
</protein>
<evidence type="ECO:0000259" key="8">
    <source>
        <dbReference type="PROSITE" id="PS51782"/>
    </source>
</evidence>
<keyword evidence="11" id="KW-1185">Reference proteome</keyword>
<evidence type="ECO:0000256" key="2">
    <source>
        <dbReference type="ARBA" id="ARBA00022670"/>
    </source>
</evidence>
<name>A0A0A5FX53_9BACI</name>
<evidence type="ECO:0000256" key="6">
    <source>
        <dbReference type="ARBA" id="ARBA00022807"/>
    </source>
</evidence>
<keyword evidence="5" id="KW-0378">Hydrolase</keyword>
<dbReference type="eggNOG" id="COG0791">
    <property type="taxonomic scope" value="Bacteria"/>
</dbReference>
<evidence type="ECO:0000256" key="5">
    <source>
        <dbReference type="ARBA" id="ARBA00022801"/>
    </source>
</evidence>
<dbReference type="SUPFAM" id="SSF54106">
    <property type="entry name" value="LysM domain"/>
    <property type="match status" value="3"/>
</dbReference>
<evidence type="ECO:0000256" key="1">
    <source>
        <dbReference type="ARBA" id="ARBA00007074"/>
    </source>
</evidence>
<dbReference type="Gene3D" id="3.10.350.10">
    <property type="entry name" value="LysM domain"/>
    <property type="match status" value="3"/>
</dbReference>
<feature type="chain" id="PRO_5039497695" description="Peptidoglycan hydrolase" evidence="7">
    <location>
        <begin position="23"/>
        <end position="293"/>
    </location>
</feature>
<dbReference type="EMBL" id="AVPF01000120">
    <property type="protein sequence ID" value="KGX83325.1"/>
    <property type="molecule type" value="Genomic_DNA"/>
</dbReference>
<proteinExistence type="inferred from homology"/>
<feature type="domain" description="LysM" evidence="8">
    <location>
        <begin position="125"/>
        <end position="168"/>
    </location>
</feature>
<dbReference type="InterPro" id="IPR051202">
    <property type="entry name" value="Peptidase_C40"/>
</dbReference>
<evidence type="ECO:0000256" key="3">
    <source>
        <dbReference type="ARBA" id="ARBA00022729"/>
    </source>
</evidence>
<sequence>MKKSLFKKIAFATSILSCSAFATSVSAQSITVQSGDSLWKLAQKHDVSTQELIEANNLSSNTLHIGQSLTIPSNMYTVQPGDSLWKVSQRFNTSIQAIKRENQLSSNVLHVGQDLSVPEQAGTPSTYHVQYGDTLWIISQKFDVSIQNIMDWNDLSSTQLYPGQTLNLKNHQNHLATNMIETAKQYMGTPYVWGGDYPSQGFDCSGFLQYVFGKHDVEIPRTVATIYQEGTFVSKPERGDLVFFETYKPGASHAGIYLGNGKFVHASSSKGVTVSSMSNVYWEPRYLGAKSYY</sequence>
<gene>
    <name evidence="10" type="ORF">N783_04490</name>
</gene>
<keyword evidence="2" id="KW-0645">Protease</keyword>
<dbReference type="eggNOG" id="COG1388">
    <property type="taxonomic scope" value="Bacteria"/>
</dbReference>
<evidence type="ECO:0000259" key="9">
    <source>
        <dbReference type="PROSITE" id="PS51935"/>
    </source>
</evidence>
<comment type="similarity">
    <text evidence="1">Belongs to the peptidase C40 family.</text>
</comment>
<keyword evidence="3 7" id="KW-0732">Signal</keyword>
<dbReference type="Pfam" id="PF00877">
    <property type="entry name" value="NLPC_P60"/>
    <property type="match status" value="1"/>
</dbReference>
<dbReference type="SMART" id="SM00257">
    <property type="entry name" value="LysM"/>
    <property type="match status" value="3"/>
</dbReference>
<dbReference type="PROSITE" id="PS51782">
    <property type="entry name" value="LYSM"/>
    <property type="match status" value="3"/>
</dbReference>
<evidence type="ECO:0000256" key="7">
    <source>
        <dbReference type="SAM" id="SignalP"/>
    </source>
</evidence>
<dbReference type="Pfam" id="PF01476">
    <property type="entry name" value="LysM"/>
    <property type="match status" value="3"/>
</dbReference>
<evidence type="ECO:0000313" key="11">
    <source>
        <dbReference type="Proteomes" id="UP000030403"/>
    </source>
</evidence>
<feature type="signal peptide" evidence="7">
    <location>
        <begin position="1"/>
        <end position="22"/>
    </location>
</feature>
<dbReference type="InterPro" id="IPR000064">
    <property type="entry name" value="NLP_P60_dom"/>
</dbReference>
<dbReference type="STRING" id="1385511.GCA_000425225_04123"/>
<evidence type="ECO:0000313" key="10">
    <source>
        <dbReference type="EMBL" id="KGX83325.1"/>
    </source>
</evidence>
<dbReference type="InterPro" id="IPR038765">
    <property type="entry name" value="Papain-like_cys_pep_sf"/>
</dbReference>
<dbReference type="PANTHER" id="PTHR47053:SF1">
    <property type="entry name" value="MUREIN DD-ENDOPEPTIDASE MEPH-RELATED"/>
    <property type="match status" value="1"/>
</dbReference>
<dbReference type="GO" id="GO:0006508">
    <property type="term" value="P:proteolysis"/>
    <property type="evidence" value="ECO:0007669"/>
    <property type="project" value="UniProtKB-KW"/>
</dbReference>
<dbReference type="InterPro" id="IPR036779">
    <property type="entry name" value="LysM_dom_sf"/>
</dbReference>
<dbReference type="Gene3D" id="3.90.1720.10">
    <property type="entry name" value="endopeptidase domain like (from Nostoc punctiforme)"/>
    <property type="match status" value="1"/>
</dbReference>